<keyword evidence="4 6" id="KW-0472">Membrane</keyword>
<dbReference type="PANTHER" id="PTHR39469:SF1">
    <property type="entry name" value="DUF4203 DOMAIN-CONTAINING PROTEIN"/>
    <property type="match status" value="1"/>
</dbReference>
<gene>
    <name evidence="9" type="ORF">SRS1_11546</name>
</gene>
<comment type="subcellular location">
    <subcellularLocation>
        <location evidence="1">Membrane</location>
        <topology evidence="1">Multi-pass membrane protein</topology>
    </subcellularLocation>
</comment>
<feature type="region of interest" description="Disordered" evidence="5">
    <location>
        <begin position="766"/>
        <end position="799"/>
    </location>
</feature>
<feature type="compositionally biased region" description="Basic and acidic residues" evidence="5">
    <location>
        <begin position="831"/>
        <end position="857"/>
    </location>
</feature>
<feature type="compositionally biased region" description="Low complexity" evidence="5">
    <location>
        <begin position="859"/>
        <end position="869"/>
    </location>
</feature>
<dbReference type="PANTHER" id="PTHR39469">
    <property type="entry name" value="CHROMOSOME 1, WHOLE GENOME SHOTGUN SEQUENCE"/>
    <property type="match status" value="1"/>
</dbReference>
<keyword evidence="7" id="KW-0732">Signal</keyword>
<dbReference type="Proteomes" id="UP000239563">
    <property type="component" value="Chromosome I"/>
</dbReference>
<keyword evidence="2 6" id="KW-0812">Transmembrane</keyword>
<feature type="compositionally biased region" description="Polar residues" evidence="5">
    <location>
        <begin position="949"/>
        <end position="962"/>
    </location>
</feature>
<dbReference type="EMBL" id="LT795054">
    <property type="protein sequence ID" value="SJX60232.1"/>
    <property type="molecule type" value="Genomic_DNA"/>
</dbReference>
<dbReference type="Pfam" id="PF13886">
    <property type="entry name" value="TM7S3_TM198"/>
    <property type="match status" value="1"/>
</dbReference>
<reference evidence="9 10" key="1">
    <citation type="submission" date="2017-02" db="EMBL/GenBank/DDBJ databases">
        <authorList>
            <person name="Peterson S.W."/>
        </authorList>
    </citation>
    <scope>NUCLEOTIDE SEQUENCE [LARGE SCALE GENOMIC DNA]</scope>
    <source>
        <strain evidence="9 10">SRS1_H2-8</strain>
    </source>
</reference>
<evidence type="ECO:0000256" key="2">
    <source>
        <dbReference type="ARBA" id="ARBA00022692"/>
    </source>
</evidence>
<keyword evidence="3 6" id="KW-1133">Transmembrane helix</keyword>
<sequence>MLLRPSLTKAAVGFGLLALQVCLAQAQEQPAQPSSTVSNSGAAASTTTMTTTTTAPTSNSTVAPSSTTVVSTITTTLSRGQSLPTSLTASASHSGEVYYIPVTTAIPVTSTATSASASSSAPAPSATANSTAPLSQASTNNALPLHTIIDPAFGVLGAILIGMGLPMAFYGHRNRWSSYFLSGFFALALICISIILKVGVEPAVNPPSKANRGLFLVAAVIAGAVGGIISIVFWRGAGLLACGLGGFFFGLFLQAVRSGGLIRPVGLRFILYVGLYAVFFAASCIEQIHSLVLAFSTAIIGATALTLGIDCYSTQGLKEFYVRNLGFDSLFNNKYAPTFQNGRFPLVQGMQIELGVLGALILMGFAFQMRLWSDLRTQLSALKRSDERRNLRSKAERAARAVARTAKRDLEEWEARHGYNKTASRNAAGRDEESGLSPASVSDRKDNRSRASSFLTLFRANTEGTQLPTPSSNVEKFIHSPAPSSVLDHSAYPFPAQSAGRRSAQFLDYIQKGPERVETEGPLRLELPTLTSPLGDLGSSPVTQPAPALAASPVTRFDSFAARGPAESTSAFAPRPPQSLDLKRAASSEASTGTESFRRRSASTAALMDNSAGFMDLASKTQEAKPTSISRPVGASEAGSLNNLHARSQSLGLTSGSVFGTGSANWSSSSASASHERTLSNPMPPSRLPSAGSVPMFKSSSHQDQMQPNVGAVYSQQYAEPYAEPYAQPQRQAYTPQQRPSISPTSGAVKVVSGGQSSAVTQARRSLAMRRSDQPAVPWTNPGAEDARAAHKRSASAEQLRAMSVEELEARHRAKLAALQAPATQTVQDADALRRAKEEWERKQKSERRRMQEREAQKAAAAAAAAAAAGSASNGRVASPARSSQDLNNVMGGSSSREERRRSRNLSVSLLEAVGEEAREGGGASRAAEWRKSISNVEQLDPRAAKPSNPGTPNSTRATSPQPALVNPFPVQSQQSRPRLSETDRRRLSQGAGERSQQRRNSQPLLDFQLPNRTQ</sequence>
<evidence type="ECO:0000256" key="6">
    <source>
        <dbReference type="SAM" id="Phobius"/>
    </source>
</evidence>
<organism evidence="9 10">
    <name type="scientific">Sporisorium reilianum f. sp. reilianum</name>
    <dbReference type="NCBI Taxonomy" id="72559"/>
    <lineage>
        <taxon>Eukaryota</taxon>
        <taxon>Fungi</taxon>
        <taxon>Dikarya</taxon>
        <taxon>Basidiomycota</taxon>
        <taxon>Ustilaginomycotina</taxon>
        <taxon>Ustilaginomycetes</taxon>
        <taxon>Ustilaginales</taxon>
        <taxon>Ustilaginaceae</taxon>
        <taxon>Sporisorium</taxon>
    </lineage>
</organism>
<feature type="transmembrane region" description="Helical" evidence="6">
    <location>
        <begin position="265"/>
        <end position="282"/>
    </location>
</feature>
<evidence type="ECO:0000256" key="7">
    <source>
        <dbReference type="SAM" id="SignalP"/>
    </source>
</evidence>
<evidence type="ECO:0000313" key="10">
    <source>
        <dbReference type="Proteomes" id="UP000239563"/>
    </source>
</evidence>
<name>A0A2N8U6D3_9BASI</name>
<evidence type="ECO:0000256" key="3">
    <source>
        <dbReference type="ARBA" id="ARBA00022989"/>
    </source>
</evidence>
<feature type="signal peptide" evidence="7">
    <location>
        <begin position="1"/>
        <end position="26"/>
    </location>
</feature>
<evidence type="ECO:0000313" key="9">
    <source>
        <dbReference type="EMBL" id="SJX60232.1"/>
    </source>
</evidence>
<feature type="transmembrane region" description="Helical" evidence="6">
    <location>
        <begin position="152"/>
        <end position="171"/>
    </location>
</feature>
<feature type="region of interest" description="Disordered" evidence="5">
    <location>
        <begin position="663"/>
        <end position="704"/>
    </location>
</feature>
<proteinExistence type="predicted"/>
<feature type="compositionally biased region" description="Low complexity" evidence="5">
    <location>
        <begin position="663"/>
        <end position="673"/>
    </location>
</feature>
<evidence type="ECO:0000256" key="1">
    <source>
        <dbReference type="ARBA" id="ARBA00004141"/>
    </source>
</evidence>
<evidence type="ECO:0000256" key="5">
    <source>
        <dbReference type="SAM" id="MobiDB-lite"/>
    </source>
</evidence>
<evidence type="ECO:0000259" key="8">
    <source>
        <dbReference type="Pfam" id="PF13886"/>
    </source>
</evidence>
<feature type="region of interest" description="Disordered" evidence="5">
    <location>
        <begin position="817"/>
        <end position="1015"/>
    </location>
</feature>
<evidence type="ECO:0000256" key="4">
    <source>
        <dbReference type="ARBA" id="ARBA00023136"/>
    </source>
</evidence>
<dbReference type="GO" id="GO:0016020">
    <property type="term" value="C:membrane"/>
    <property type="evidence" value="ECO:0007669"/>
    <property type="project" value="UniProtKB-SubCell"/>
</dbReference>
<feature type="chain" id="PRO_5014879948" description="TM7S3/TM198-like domain-containing protein" evidence="7">
    <location>
        <begin position="27"/>
        <end position="1015"/>
    </location>
</feature>
<feature type="compositionally biased region" description="Polar residues" evidence="5">
    <location>
        <begin position="871"/>
        <end position="893"/>
    </location>
</feature>
<feature type="region of interest" description="Disordered" evidence="5">
    <location>
        <begin position="30"/>
        <end position="64"/>
    </location>
</feature>
<feature type="transmembrane region" description="Helical" evidence="6">
    <location>
        <begin position="178"/>
        <end position="200"/>
    </location>
</feature>
<feature type="transmembrane region" description="Helical" evidence="6">
    <location>
        <begin position="288"/>
        <end position="309"/>
    </location>
</feature>
<feature type="region of interest" description="Disordered" evidence="5">
    <location>
        <begin position="564"/>
        <end position="601"/>
    </location>
</feature>
<feature type="transmembrane region" description="Helical" evidence="6">
    <location>
        <begin position="220"/>
        <end position="253"/>
    </location>
</feature>
<dbReference type="InterPro" id="IPR025256">
    <property type="entry name" value="TM7S3/TM198-like_dom"/>
</dbReference>
<feature type="region of interest" description="Disordered" evidence="5">
    <location>
        <begin position="421"/>
        <end position="448"/>
    </location>
</feature>
<accession>A0A2N8U6D3</accession>
<feature type="domain" description="TM7S3/TM198-like" evidence="8">
    <location>
        <begin position="157"/>
        <end position="369"/>
    </location>
</feature>
<dbReference type="AlphaFoldDB" id="A0A2N8U6D3"/>
<protein>
    <recommendedName>
        <fullName evidence="8">TM7S3/TM198-like domain-containing protein</fullName>
    </recommendedName>
</protein>